<evidence type="ECO:0000256" key="2">
    <source>
        <dbReference type="ARBA" id="ARBA00022692"/>
    </source>
</evidence>
<dbReference type="STRING" id="1280837.A0A316VGB0"/>
<dbReference type="RefSeq" id="XP_025355665.1">
    <property type="nucleotide sequence ID" value="XM_025498721.1"/>
</dbReference>
<keyword evidence="3 6" id="KW-1133">Transmembrane helix</keyword>
<evidence type="ECO:0000256" key="5">
    <source>
        <dbReference type="SAM" id="MobiDB-lite"/>
    </source>
</evidence>
<dbReference type="FunCoup" id="A0A316VGB0">
    <property type="interactions" value="53"/>
</dbReference>
<evidence type="ECO:0000313" key="9">
    <source>
        <dbReference type="Proteomes" id="UP000245771"/>
    </source>
</evidence>
<feature type="transmembrane region" description="Helical" evidence="6">
    <location>
        <begin position="97"/>
        <end position="119"/>
    </location>
</feature>
<evidence type="ECO:0000313" key="8">
    <source>
        <dbReference type="EMBL" id="PWN35363.1"/>
    </source>
</evidence>
<feature type="transmembrane region" description="Helical" evidence="6">
    <location>
        <begin position="58"/>
        <end position="77"/>
    </location>
</feature>
<dbReference type="EMBL" id="KZ819603">
    <property type="protein sequence ID" value="PWN35363.1"/>
    <property type="molecule type" value="Genomic_DNA"/>
</dbReference>
<protein>
    <recommendedName>
        <fullName evidence="7">CWH43-like N-terminal domain-containing protein</fullName>
    </recommendedName>
</protein>
<dbReference type="PROSITE" id="PS51257">
    <property type="entry name" value="PROKAR_LIPOPROTEIN"/>
    <property type="match status" value="1"/>
</dbReference>
<dbReference type="GeneID" id="37020502"/>
<gene>
    <name evidence="8" type="ORF">FA14DRAFT_160543</name>
</gene>
<evidence type="ECO:0000256" key="6">
    <source>
        <dbReference type="SAM" id="Phobius"/>
    </source>
</evidence>
<dbReference type="Proteomes" id="UP000245771">
    <property type="component" value="Unassembled WGS sequence"/>
</dbReference>
<evidence type="ECO:0000259" key="7">
    <source>
        <dbReference type="Pfam" id="PF10277"/>
    </source>
</evidence>
<evidence type="ECO:0000256" key="1">
    <source>
        <dbReference type="ARBA" id="ARBA00004127"/>
    </source>
</evidence>
<feature type="transmembrane region" description="Helical" evidence="6">
    <location>
        <begin position="7"/>
        <end position="31"/>
    </location>
</feature>
<dbReference type="AlphaFoldDB" id="A0A316VGB0"/>
<dbReference type="PANTHER" id="PTHR21324">
    <property type="entry name" value="FASTING-INDUCIBLE INTEGRAL MEMBRANE PROTEIN TM6P1-RELATED"/>
    <property type="match status" value="1"/>
</dbReference>
<keyword evidence="2 6" id="KW-0812">Transmembrane</keyword>
<comment type="subcellular location">
    <subcellularLocation>
        <location evidence="1">Endomembrane system</location>
        <topology evidence="1">Multi-pass membrane protein</topology>
    </subcellularLocation>
</comment>
<dbReference type="Pfam" id="PF10277">
    <property type="entry name" value="Frag1"/>
    <property type="match status" value="1"/>
</dbReference>
<organism evidence="8 9">
    <name type="scientific">Meira miltonrushii</name>
    <dbReference type="NCBI Taxonomy" id="1280837"/>
    <lineage>
        <taxon>Eukaryota</taxon>
        <taxon>Fungi</taxon>
        <taxon>Dikarya</taxon>
        <taxon>Basidiomycota</taxon>
        <taxon>Ustilaginomycotina</taxon>
        <taxon>Exobasidiomycetes</taxon>
        <taxon>Exobasidiales</taxon>
        <taxon>Brachybasidiaceae</taxon>
        <taxon>Meira</taxon>
    </lineage>
</organism>
<keyword evidence="4 6" id="KW-0472">Membrane</keyword>
<feature type="transmembrane region" description="Helical" evidence="6">
    <location>
        <begin position="172"/>
        <end position="192"/>
    </location>
</feature>
<proteinExistence type="predicted"/>
<evidence type="ECO:0000256" key="3">
    <source>
        <dbReference type="ARBA" id="ARBA00022989"/>
    </source>
</evidence>
<sequence>MKKPLHGYYFVVPIITFALWSACIFGLLGLWGTDGFPKYVNTDATVVFISDVGAAHHTYFIIFAVLSAVAYMATTLLERHLRHQRRIPGSVRKKQTVLDSFSVAFAIIGAIGLILLSIFDDVEYPRVHWSMTVVFVAGVALSVLMQTLQIFSLSKSHSDELWHLRAMAIVKSVILGVALAVLIVFIGCYATCDGDVTDGNSQCNRVVSAAGVAEWTLAFLLSLFFLSYIVDFWPAKKRADFGLTEKGDMVQDPSRAAEAGVDDRPTAPYAIARDMGPNHTHQEYMTQMSSEAPSMHQQPLREANHIGQAR</sequence>
<reference evidence="8 9" key="1">
    <citation type="journal article" date="2018" name="Mol. Biol. Evol.">
        <title>Broad Genomic Sampling Reveals a Smut Pathogenic Ancestry of the Fungal Clade Ustilaginomycotina.</title>
        <authorList>
            <person name="Kijpornyongpan T."/>
            <person name="Mondo S.J."/>
            <person name="Barry K."/>
            <person name="Sandor L."/>
            <person name="Lee J."/>
            <person name="Lipzen A."/>
            <person name="Pangilinan J."/>
            <person name="LaButti K."/>
            <person name="Hainaut M."/>
            <person name="Henrissat B."/>
            <person name="Grigoriev I.V."/>
            <person name="Spatafora J.W."/>
            <person name="Aime M.C."/>
        </authorList>
    </citation>
    <scope>NUCLEOTIDE SEQUENCE [LARGE SCALE GENOMIC DNA]</scope>
    <source>
        <strain evidence="8 9">MCA 3882</strain>
    </source>
</reference>
<dbReference type="InterPro" id="IPR019402">
    <property type="entry name" value="CWH43_N"/>
</dbReference>
<dbReference type="GO" id="GO:0012505">
    <property type="term" value="C:endomembrane system"/>
    <property type="evidence" value="ECO:0007669"/>
    <property type="project" value="UniProtKB-SubCell"/>
</dbReference>
<keyword evidence="9" id="KW-1185">Reference proteome</keyword>
<dbReference type="PANTHER" id="PTHR21324:SF2">
    <property type="entry name" value="EG:22E5.9 PROTEIN"/>
    <property type="match status" value="1"/>
</dbReference>
<dbReference type="InterPro" id="IPR050911">
    <property type="entry name" value="DRAM/TMEM150_Autophagy_Mod"/>
</dbReference>
<dbReference type="InParanoid" id="A0A316VGB0"/>
<accession>A0A316VGB0</accession>
<feature type="compositionally biased region" description="Polar residues" evidence="5">
    <location>
        <begin position="287"/>
        <end position="297"/>
    </location>
</feature>
<feature type="transmembrane region" description="Helical" evidence="6">
    <location>
        <begin position="212"/>
        <end position="230"/>
    </location>
</feature>
<evidence type="ECO:0000256" key="4">
    <source>
        <dbReference type="ARBA" id="ARBA00023136"/>
    </source>
</evidence>
<dbReference type="GO" id="GO:0005886">
    <property type="term" value="C:plasma membrane"/>
    <property type="evidence" value="ECO:0007669"/>
    <property type="project" value="TreeGrafter"/>
</dbReference>
<name>A0A316VGB0_9BASI</name>
<feature type="transmembrane region" description="Helical" evidence="6">
    <location>
        <begin position="131"/>
        <end position="151"/>
    </location>
</feature>
<feature type="domain" description="CWH43-like N-terminal" evidence="7">
    <location>
        <begin position="9"/>
        <end position="234"/>
    </location>
</feature>
<feature type="region of interest" description="Disordered" evidence="5">
    <location>
        <begin position="287"/>
        <end position="310"/>
    </location>
</feature>
<dbReference type="OrthoDB" id="10032492at2759"/>